<gene>
    <name evidence="3" type="ORF">VVR66_03240</name>
</gene>
<feature type="transmembrane region" description="Helical" evidence="2">
    <location>
        <begin position="109"/>
        <end position="128"/>
    </location>
</feature>
<feature type="transmembrane region" description="Helical" evidence="2">
    <location>
        <begin position="382"/>
        <end position="404"/>
    </location>
</feature>
<feature type="transmembrane region" description="Helical" evidence="2">
    <location>
        <begin position="159"/>
        <end position="179"/>
    </location>
</feature>
<feature type="transmembrane region" description="Helical" evidence="2">
    <location>
        <begin position="424"/>
        <end position="447"/>
    </location>
</feature>
<name>A0ABV3UZ62_9MICC</name>
<sequence length="577" mass="60855">MASTRVNSPETTENSGAPWADPSSQGTVDVAPESLRPTGPSGPSTHARSIGPLTEGLRLAALKWHLLINTLTRSTWILVGTILGALYMLFIVGSFGSGLFMVANESPEVIRTVAVFFGTVLLLGWWIIPVVSSKADSSLDPSRLALFPLRISGIQIGQILGAVIGIPGIATLLITAAWITSWRASGLALAVALPCALLGLLLAFIGSRAVTALSANFNKQRRAGEIISIVLLGLVVLLGPLFALIGRGIDQVWEQLPTWAGYLAWTPLGAAWAIPADVADGQWVTALARLAISLATLVLLAVVWRVALRRALSDATGDAARSGSKSVSGVGLFGRLPATGWGAVMARCLTYWFKDPRYSATLLILPAMAAAFWFISGDGTGPIWALACFVALLMAYSISADVGYDNTAFTLHLLAPVKGSDDRLGRALAMFCIAVPFLIAMLALTMIRTGGWAYLPGMIGICAALLLAGAGVVSVMSARYTYPVPPPGASPMKTPQGYTLLNVIIQFVILAAVALMALPPVILVIVQVVSGEAMWGWLALAVGIVEGLGIFWLGIVLGGKWLDRRGPELLQEVAQYR</sequence>
<keyword evidence="2" id="KW-0812">Transmembrane</keyword>
<evidence type="ECO:0000256" key="2">
    <source>
        <dbReference type="SAM" id="Phobius"/>
    </source>
</evidence>
<comment type="caution">
    <text evidence="3">The sequence shown here is derived from an EMBL/GenBank/DDBJ whole genome shotgun (WGS) entry which is preliminary data.</text>
</comment>
<feature type="transmembrane region" description="Helical" evidence="2">
    <location>
        <begin position="453"/>
        <end position="478"/>
    </location>
</feature>
<keyword evidence="2" id="KW-1133">Transmembrane helix</keyword>
<protein>
    <recommendedName>
        <fullName evidence="5">ABC-2 type transport system permease protein</fullName>
    </recommendedName>
</protein>
<reference evidence="3 4" key="1">
    <citation type="journal article" date="2024" name="Fungal Genet. Biol.">
        <title>The porcine skin microbiome exhibits broad fungal antagonism.</title>
        <authorList>
            <person name="De La Cruz K.F."/>
            <person name="Townsend E.C."/>
            <person name="Alex Cheong J.Z."/>
            <person name="Salamzade R."/>
            <person name="Liu A."/>
            <person name="Sandstrom S."/>
            <person name="Davila E."/>
            <person name="Huang L."/>
            <person name="Xu K.H."/>
            <person name="Wu S.Y."/>
            <person name="Meudt J.J."/>
            <person name="Shanmuganayagam D."/>
            <person name="Gibson A.L.F."/>
            <person name="Kalan L.R."/>
        </authorList>
    </citation>
    <scope>NUCLEOTIDE SEQUENCE [LARGE SCALE GENOMIC DNA]</scope>
    <source>
        <strain evidence="3 4">LK2625</strain>
    </source>
</reference>
<feature type="transmembrane region" description="Helical" evidence="2">
    <location>
        <begin position="286"/>
        <end position="307"/>
    </location>
</feature>
<feature type="transmembrane region" description="Helical" evidence="2">
    <location>
        <begin position="358"/>
        <end position="376"/>
    </location>
</feature>
<feature type="transmembrane region" description="Helical" evidence="2">
    <location>
        <begin position="226"/>
        <end position="245"/>
    </location>
</feature>
<proteinExistence type="predicted"/>
<keyword evidence="2" id="KW-0472">Membrane</keyword>
<evidence type="ECO:0000313" key="4">
    <source>
        <dbReference type="Proteomes" id="UP001558481"/>
    </source>
</evidence>
<feature type="transmembrane region" description="Helical" evidence="2">
    <location>
        <begin position="499"/>
        <end position="529"/>
    </location>
</feature>
<evidence type="ECO:0000256" key="1">
    <source>
        <dbReference type="SAM" id="MobiDB-lite"/>
    </source>
</evidence>
<feature type="transmembrane region" description="Helical" evidence="2">
    <location>
        <begin position="535"/>
        <end position="557"/>
    </location>
</feature>
<feature type="region of interest" description="Disordered" evidence="1">
    <location>
        <begin position="1"/>
        <end position="49"/>
    </location>
</feature>
<keyword evidence="4" id="KW-1185">Reference proteome</keyword>
<organism evidence="3 4">
    <name type="scientific">Kocuria carniphila</name>
    <dbReference type="NCBI Taxonomy" id="262208"/>
    <lineage>
        <taxon>Bacteria</taxon>
        <taxon>Bacillati</taxon>
        <taxon>Actinomycetota</taxon>
        <taxon>Actinomycetes</taxon>
        <taxon>Micrococcales</taxon>
        <taxon>Micrococcaceae</taxon>
        <taxon>Kocuria</taxon>
    </lineage>
</organism>
<dbReference type="EMBL" id="JAYWLU010000002">
    <property type="protein sequence ID" value="MEX3593725.1"/>
    <property type="molecule type" value="Genomic_DNA"/>
</dbReference>
<feature type="compositionally biased region" description="Polar residues" evidence="1">
    <location>
        <begin position="1"/>
        <end position="15"/>
    </location>
</feature>
<evidence type="ECO:0000313" key="3">
    <source>
        <dbReference type="EMBL" id="MEX3593725.1"/>
    </source>
</evidence>
<dbReference type="Proteomes" id="UP001558481">
    <property type="component" value="Unassembled WGS sequence"/>
</dbReference>
<feature type="transmembrane region" description="Helical" evidence="2">
    <location>
        <begin position="185"/>
        <end position="205"/>
    </location>
</feature>
<accession>A0ABV3UZ62</accession>
<feature type="transmembrane region" description="Helical" evidence="2">
    <location>
        <begin position="76"/>
        <end position="103"/>
    </location>
</feature>
<dbReference type="RefSeq" id="WP_368629295.1">
    <property type="nucleotide sequence ID" value="NZ_JAYWLU010000002.1"/>
</dbReference>
<evidence type="ECO:0008006" key="5">
    <source>
        <dbReference type="Google" id="ProtNLM"/>
    </source>
</evidence>